<feature type="transmembrane region" description="Helical" evidence="5">
    <location>
        <begin position="6"/>
        <end position="26"/>
    </location>
</feature>
<dbReference type="Pfam" id="PF02674">
    <property type="entry name" value="Colicin_V"/>
    <property type="match status" value="1"/>
</dbReference>
<organism evidence="6 7">
    <name type="scientific">Mesosutterella multiformis</name>
    <dbReference type="NCBI Taxonomy" id="2259133"/>
    <lineage>
        <taxon>Bacteria</taxon>
        <taxon>Pseudomonadati</taxon>
        <taxon>Pseudomonadota</taxon>
        <taxon>Betaproteobacteria</taxon>
        <taxon>Burkholderiales</taxon>
        <taxon>Sutterellaceae</taxon>
        <taxon>Mesosutterella</taxon>
    </lineage>
</organism>
<gene>
    <name evidence="6" type="primary">dedE</name>
    <name evidence="6" type="ORF">MESMUL_00870</name>
</gene>
<keyword evidence="2 5" id="KW-0812">Transmembrane</keyword>
<evidence type="ECO:0000313" key="7">
    <source>
        <dbReference type="Proteomes" id="UP000266091"/>
    </source>
</evidence>
<dbReference type="PANTHER" id="PTHR36926:SF1">
    <property type="entry name" value="COLICIN V PRODUCTION PROTEIN"/>
    <property type="match status" value="1"/>
</dbReference>
<dbReference type="GO" id="GO:0016020">
    <property type="term" value="C:membrane"/>
    <property type="evidence" value="ECO:0007669"/>
    <property type="project" value="UniProtKB-SubCell"/>
</dbReference>
<keyword evidence="3 5" id="KW-1133">Transmembrane helix</keyword>
<dbReference type="AlphaFoldDB" id="A0A388SAR0"/>
<protein>
    <submittedName>
        <fullName evidence="6">Colicin V biosynthesis protein</fullName>
    </submittedName>
</protein>
<feature type="transmembrane region" description="Helical" evidence="5">
    <location>
        <begin position="33"/>
        <end position="51"/>
    </location>
</feature>
<evidence type="ECO:0000313" key="6">
    <source>
        <dbReference type="EMBL" id="GBO92733.1"/>
    </source>
</evidence>
<evidence type="ECO:0000256" key="5">
    <source>
        <dbReference type="SAM" id="Phobius"/>
    </source>
</evidence>
<name>A0A388SAR0_9BURK</name>
<sequence>MDSGTLNQLDWVILAVLAASSILGVWRGVVKEVFSVAGWIAGFIFAFRHAADVGQVLPITSFGPVGRTAAGAVIVILVTLAAFAVFGSLLRLVIKAVSGGVGDGALGFIFGFIRGAVIVMAGVFVASFTSSPESRMWQQSELIPYAEKGLVMCRPLMPDTLVQIADIAKKQQDSAKALWNAKYRLEDHAGSLK</sequence>
<dbReference type="Proteomes" id="UP000266091">
    <property type="component" value="Unassembled WGS sequence"/>
</dbReference>
<evidence type="ECO:0000256" key="1">
    <source>
        <dbReference type="ARBA" id="ARBA00004141"/>
    </source>
</evidence>
<feature type="transmembrane region" description="Helical" evidence="5">
    <location>
        <begin position="71"/>
        <end position="94"/>
    </location>
</feature>
<comment type="subcellular location">
    <subcellularLocation>
        <location evidence="1">Membrane</location>
        <topology evidence="1">Multi-pass membrane protein</topology>
    </subcellularLocation>
</comment>
<dbReference type="OrthoDB" id="9810601at2"/>
<dbReference type="GO" id="GO:0009403">
    <property type="term" value="P:toxin biosynthetic process"/>
    <property type="evidence" value="ECO:0007669"/>
    <property type="project" value="InterPro"/>
</dbReference>
<comment type="caution">
    <text evidence="6">The sequence shown here is derived from an EMBL/GenBank/DDBJ whole genome shotgun (WGS) entry which is preliminary data.</text>
</comment>
<evidence type="ECO:0000256" key="2">
    <source>
        <dbReference type="ARBA" id="ARBA00022692"/>
    </source>
</evidence>
<feature type="transmembrane region" description="Helical" evidence="5">
    <location>
        <begin position="106"/>
        <end position="128"/>
    </location>
</feature>
<reference evidence="6 7" key="1">
    <citation type="journal article" date="2018" name="Int. J. Syst. Evol. Microbiol.">
        <title>Mesosutterella multiformis gen. nov., sp. nov., a member of the family Sutterellaceae and Sutterella megalosphaeroides sp. nov., isolated from human faeces.</title>
        <authorList>
            <person name="Sakamoto M."/>
            <person name="Ikeyama N."/>
            <person name="Kunihiro T."/>
            <person name="Iino T."/>
            <person name="Yuki M."/>
            <person name="Ohkuma M."/>
        </authorList>
    </citation>
    <scope>NUCLEOTIDE SEQUENCE [LARGE SCALE GENOMIC DNA]</scope>
    <source>
        <strain evidence="6 7">4NBBH2</strain>
    </source>
</reference>
<dbReference type="InterPro" id="IPR003825">
    <property type="entry name" value="Colicin-V_CvpA"/>
</dbReference>
<dbReference type="InterPro" id="IPR052719">
    <property type="entry name" value="CvpA-like"/>
</dbReference>
<accession>A0A388SAR0</accession>
<keyword evidence="7" id="KW-1185">Reference proteome</keyword>
<proteinExistence type="predicted"/>
<dbReference type="PANTHER" id="PTHR36926">
    <property type="entry name" value="COLICIN V PRODUCTION PROTEIN"/>
    <property type="match status" value="1"/>
</dbReference>
<evidence type="ECO:0000256" key="4">
    <source>
        <dbReference type="ARBA" id="ARBA00023136"/>
    </source>
</evidence>
<evidence type="ECO:0000256" key="3">
    <source>
        <dbReference type="ARBA" id="ARBA00022989"/>
    </source>
</evidence>
<dbReference type="RefSeq" id="WP_116269271.1">
    <property type="nucleotide sequence ID" value="NZ_BGZJ01000001.1"/>
</dbReference>
<keyword evidence="4 5" id="KW-0472">Membrane</keyword>
<dbReference type="EMBL" id="BGZJ01000001">
    <property type="protein sequence ID" value="GBO92733.1"/>
    <property type="molecule type" value="Genomic_DNA"/>
</dbReference>